<organism evidence="2 3">
    <name type="scientific">Bionectria ochroleuca</name>
    <name type="common">Gliocladium roseum</name>
    <dbReference type="NCBI Taxonomy" id="29856"/>
    <lineage>
        <taxon>Eukaryota</taxon>
        <taxon>Fungi</taxon>
        <taxon>Dikarya</taxon>
        <taxon>Ascomycota</taxon>
        <taxon>Pezizomycotina</taxon>
        <taxon>Sordariomycetes</taxon>
        <taxon>Hypocreomycetidae</taxon>
        <taxon>Hypocreales</taxon>
        <taxon>Bionectriaceae</taxon>
        <taxon>Clonostachys</taxon>
    </lineage>
</organism>
<reference evidence="2 3" key="1">
    <citation type="submission" date="2019-06" db="EMBL/GenBank/DDBJ databases">
        <authorList>
            <person name="Broberg M."/>
        </authorList>
    </citation>
    <scope>NUCLEOTIDE SEQUENCE [LARGE SCALE GENOMIC DNA]</scope>
</reference>
<evidence type="ECO:0000256" key="1">
    <source>
        <dbReference type="SAM" id="MobiDB-lite"/>
    </source>
</evidence>
<sequence length="213" mass="24607">MAPAVSCQDVRTVGVESEGSKARSKTGFRRLQPHNSETAPPPLSDTSSKRDKRKRGSPDSWFEGSDEERDSKRRQQQDDDDRMTAMQKEFDHLKEELAKRVLAEDFDEFKQSETTRLNTAIVKINMHSRALEWIFDRINYLMRKTDSIGEAVKCLWKDARGNANKPEPNRLRNACVTTFRRMESVEREKNDDRCASGNRTEDCGMKTRSVMEN</sequence>
<comment type="caution">
    <text evidence="2">The sequence shown here is derived from an EMBL/GenBank/DDBJ whole genome shotgun (WGS) entry which is preliminary data.</text>
</comment>
<accession>A0ABY6TYX4</accession>
<feature type="compositionally biased region" description="Basic residues" evidence="1">
    <location>
        <begin position="22"/>
        <end position="32"/>
    </location>
</feature>
<dbReference type="Proteomes" id="UP000766486">
    <property type="component" value="Unassembled WGS sequence"/>
</dbReference>
<name>A0ABY6TYX4_BIOOC</name>
<evidence type="ECO:0000313" key="2">
    <source>
        <dbReference type="EMBL" id="VUC23965.1"/>
    </source>
</evidence>
<gene>
    <name evidence="2" type="ORF">CLO192961_LOCUS130603</name>
</gene>
<protein>
    <submittedName>
        <fullName evidence="2">Uncharacterized protein</fullName>
    </submittedName>
</protein>
<feature type="region of interest" description="Disordered" evidence="1">
    <location>
        <begin position="1"/>
        <end position="82"/>
    </location>
</feature>
<keyword evidence="3" id="KW-1185">Reference proteome</keyword>
<dbReference type="EMBL" id="CABFNS010000714">
    <property type="protein sequence ID" value="VUC23965.1"/>
    <property type="molecule type" value="Genomic_DNA"/>
</dbReference>
<feature type="region of interest" description="Disordered" evidence="1">
    <location>
        <begin position="187"/>
        <end position="213"/>
    </location>
</feature>
<proteinExistence type="predicted"/>
<evidence type="ECO:0000313" key="3">
    <source>
        <dbReference type="Proteomes" id="UP000766486"/>
    </source>
</evidence>